<dbReference type="PANTHER" id="PTHR35385:SF2">
    <property type="entry name" value="PROTEIN B, PUTATIVE-RELATED"/>
    <property type="match status" value="1"/>
</dbReference>
<accession>A0ABN7VMF3</accession>
<feature type="non-terminal residue" evidence="3">
    <location>
        <position position="377"/>
    </location>
</feature>
<keyword evidence="1" id="KW-0479">Metal-binding</keyword>
<dbReference type="PROSITE" id="PS50966">
    <property type="entry name" value="ZF_SWIM"/>
    <property type="match status" value="1"/>
</dbReference>
<dbReference type="PANTHER" id="PTHR35385">
    <property type="entry name" value="PROTEIN B, PUTATIVE-RELATED-RELATED"/>
    <property type="match status" value="1"/>
</dbReference>
<keyword evidence="1" id="KW-0863">Zinc-finger</keyword>
<reference evidence="3 4" key="1">
    <citation type="submission" date="2021-06" db="EMBL/GenBank/DDBJ databases">
        <authorList>
            <person name="Kallberg Y."/>
            <person name="Tangrot J."/>
            <person name="Rosling A."/>
        </authorList>
    </citation>
    <scope>NUCLEOTIDE SEQUENCE [LARGE SCALE GENOMIC DNA]</scope>
    <source>
        <strain evidence="3 4">120-4 pot B 10/14</strain>
    </source>
</reference>
<evidence type="ECO:0000256" key="1">
    <source>
        <dbReference type="PROSITE-ProRule" id="PRU00325"/>
    </source>
</evidence>
<evidence type="ECO:0000313" key="3">
    <source>
        <dbReference type="EMBL" id="CAG8782104.1"/>
    </source>
</evidence>
<evidence type="ECO:0000313" key="4">
    <source>
        <dbReference type="Proteomes" id="UP000789901"/>
    </source>
</evidence>
<proteinExistence type="predicted"/>
<protein>
    <submittedName>
        <fullName evidence="3">7471_t:CDS:1</fullName>
    </submittedName>
</protein>
<feature type="domain" description="SWIM-type" evidence="2">
    <location>
        <begin position="226"/>
        <end position="257"/>
    </location>
</feature>
<gene>
    <name evidence="3" type="ORF">GMARGA_LOCUS19879</name>
</gene>
<keyword evidence="4" id="KW-1185">Reference proteome</keyword>
<sequence length="377" mass="42540">MAILPSNYNYFAIKFLKFSDYIIDKGFSVNQFEVGLMANINSIEANYALNSNYGYVSNLFKQFHYNCVGEKNGLSMFQHLQDEVNSYNSSRKSYAVLQEYNSHLKKAFILCIVTNMIVHIHEKVQQSAVLLVHCHLVLVISDELQTTLENGMNMLKSILSPHKFFGHGPSIGPITFLTNDLNHEHNALERFLCPGWEMIDATKIQQTEISMEYIVLSQKDSSDLFYTVNMEFCTCTCFVGLSGAPCKHQGMVAAKYHVGSQNFFPSLMSNDHACFAYIACGVIADNSFYASLHAHTNEFFETFLSTIKNDYEICGPQLQAALEKLAERYNVAKAKSIPALTSFLYSINHDKDPLVCVKSGAKIHIQVESIKCRKART</sequence>
<dbReference type="Proteomes" id="UP000789901">
    <property type="component" value="Unassembled WGS sequence"/>
</dbReference>
<dbReference type="Pfam" id="PF04434">
    <property type="entry name" value="SWIM"/>
    <property type="match status" value="1"/>
</dbReference>
<organism evidence="3 4">
    <name type="scientific">Gigaspora margarita</name>
    <dbReference type="NCBI Taxonomy" id="4874"/>
    <lineage>
        <taxon>Eukaryota</taxon>
        <taxon>Fungi</taxon>
        <taxon>Fungi incertae sedis</taxon>
        <taxon>Mucoromycota</taxon>
        <taxon>Glomeromycotina</taxon>
        <taxon>Glomeromycetes</taxon>
        <taxon>Diversisporales</taxon>
        <taxon>Gigasporaceae</taxon>
        <taxon>Gigaspora</taxon>
    </lineage>
</organism>
<dbReference type="EMBL" id="CAJVQB010016943">
    <property type="protein sequence ID" value="CAG8782104.1"/>
    <property type="molecule type" value="Genomic_DNA"/>
</dbReference>
<keyword evidence="1" id="KW-0862">Zinc</keyword>
<evidence type="ECO:0000259" key="2">
    <source>
        <dbReference type="PROSITE" id="PS50966"/>
    </source>
</evidence>
<comment type="caution">
    <text evidence="3">The sequence shown here is derived from an EMBL/GenBank/DDBJ whole genome shotgun (WGS) entry which is preliminary data.</text>
</comment>
<name>A0ABN7VMF3_GIGMA</name>
<dbReference type="InterPro" id="IPR007527">
    <property type="entry name" value="Znf_SWIM"/>
</dbReference>